<dbReference type="Gene3D" id="6.10.250.690">
    <property type="match status" value="1"/>
</dbReference>
<dbReference type="EMBL" id="BJYA01000005">
    <property type="protein sequence ID" value="GEN45447.1"/>
    <property type="molecule type" value="Genomic_DNA"/>
</dbReference>
<feature type="modified residue" description="4-aspartylphosphate" evidence="7">
    <location>
        <position position="53"/>
    </location>
</feature>
<dbReference type="Pfam" id="PF00486">
    <property type="entry name" value="Trans_reg_C"/>
    <property type="match status" value="1"/>
</dbReference>
<dbReference type="InterPro" id="IPR036388">
    <property type="entry name" value="WH-like_DNA-bd_sf"/>
</dbReference>
<dbReference type="GO" id="GO:0000156">
    <property type="term" value="F:phosphorelay response regulator activity"/>
    <property type="evidence" value="ECO:0007669"/>
    <property type="project" value="TreeGrafter"/>
</dbReference>
<dbReference type="AlphaFoldDB" id="A0A511W3C4"/>
<dbReference type="PANTHER" id="PTHR48111:SF1">
    <property type="entry name" value="TWO-COMPONENT RESPONSE REGULATOR ORR33"/>
    <property type="match status" value="1"/>
</dbReference>
<feature type="domain" description="OmpR/PhoB-type" evidence="10">
    <location>
        <begin position="128"/>
        <end position="227"/>
    </location>
</feature>
<dbReference type="GO" id="GO:0005829">
    <property type="term" value="C:cytosol"/>
    <property type="evidence" value="ECO:0007669"/>
    <property type="project" value="TreeGrafter"/>
</dbReference>
<keyword evidence="2 7" id="KW-0597">Phosphoprotein</keyword>
<keyword evidence="3" id="KW-0902">Two-component regulatory system</keyword>
<evidence type="ECO:0000313" key="12">
    <source>
        <dbReference type="Proteomes" id="UP000321440"/>
    </source>
</evidence>
<dbReference type="FunFam" id="3.40.50.2300:FF:000001">
    <property type="entry name" value="DNA-binding response regulator PhoB"/>
    <property type="match status" value="1"/>
</dbReference>
<dbReference type="PROSITE" id="PS50110">
    <property type="entry name" value="RESPONSE_REGULATORY"/>
    <property type="match status" value="1"/>
</dbReference>
<comment type="subcellular location">
    <subcellularLocation>
        <location evidence="1">Cytoplasm</location>
    </subcellularLocation>
</comment>
<protein>
    <submittedName>
        <fullName evidence="11">Alkaline phosphatase synthesis transcriptional regulatory protein PhoP</fullName>
    </submittedName>
</protein>
<evidence type="ECO:0000256" key="4">
    <source>
        <dbReference type="ARBA" id="ARBA00023015"/>
    </source>
</evidence>
<keyword evidence="4" id="KW-0805">Transcription regulation</keyword>
<dbReference type="PANTHER" id="PTHR48111">
    <property type="entry name" value="REGULATOR OF RPOS"/>
    <property type="match status" value="1"/>
</dbReference>
<dbReference type="OrthoDB" id="9790442at2"/>
<evidence type="ECO:0000259" key="9">
    <source>
        <dbReference type="PROSITE" id="PS50110"/>
    </source>
</evidence>
<dbReference type="GO" id="GO:0032993">
    <property type="term" value="C:protein-DNA complex"/>
    <property type="evidence" value="ECO:0007669"/>
    <property type="project" value="TreeGrafter"/>
</dbReference>
<dbReference type="FunFam" id="1.10.10.10:FF:000018">
    <property type="entry name" value="DNA-binding response regulator ResD"/>
    <property type="match status" value="1"/>
</dbReference>
<dbReference type="GO" id="GO:0000976">
    <property type="term" value="F:transcription cis-regulatory region binding"/>
    <property type="evidence" value="ECO:0007669"/>
    <property type="project" value="TreeGrafter"/>
</dbReference>
<evidence type="ECO:0000313" key="11">
    <source>
        <dbReference type="EMBL" id="GEN45447.1"/>
    </source>
</evidence>
<dbReference type="SMART" id="SM00862">
    <property type="entry name" value="Trans_reg_C"/>
    <property type="match status" value="1"/>
</dbReference>
<keyword evidence="12" id="KW-1185">Reference proteome</keyword>
<evidence type="ECO:0000256" key="8">
    <source>
        <dbReference type="PROSITE-ProRule" id="PRU01091"/>
    </source>
</evidence>
<evidence type="ECO:0000256" key="5">
    <source>
        <dbReference type="ARBA" id="ARBA00023125"/>
    </source>
</evidence>
<dbReference type="InterPro" id="IPR001867">
    <property type="entry name" value="OmpR/PhoB-type_DNA-bd"/>
</dbReference>
<feature type="domain" description="Response regulatory" evidence="9">
    <location>
        <begin position="4"/>
        <end position="117"/>
    </location>
</feature>
<evidence type="ECO:0000256" key="2">
    <source>
        <dbReference type="ARBA" id="ARBA00022553"/>
    </source>
</evidence>
<gene>
    <name evidence="11" type="primary">phoP_1</name>
    <name evidence="11" type="ORF">AHA02nite_12230</name>
</gene>
<dbReference type="Gene3D" id="3.40.50.2300">
    <property type="match status" value="1"/>
</dbReference>
<keyword evidence="6" id="KW-0804">Transcription</keyword>
<dbReference type="Proteomes" id="UP000321440">
    <property type="component" value="Unassembled WGS sequence"/>
</dbReference>
<feature type="DNA-binding region" description="OmpR/PhoB-type" evidence="8">
    <location>
        <begin position="128"/>
        <end position="227"/>
    </location>
</feature>
<dbReference type="InterPro" id="IPR001789">
    <property type="entry name" value="Sig_transdc_resp-reg_receiver"/>
</dbReference>
<evidence type="ECO:0000256" key="6">
    <source>
        <dbReference type="ARBA" id="ARBA00023163"/>
    </source>
</evidence>
<accession>A0A511W3C4</accession>
<dbReference type="GO" id="GO:0006355">
    <property type="term" value="P:regulation of DNA-templated transcription"/>
    <property type="evidence" value="ECO:0007669"/>
    <property type="project" value="InterPro"/>
</dbReference>
<sequence>MSETILLVEDEAGIRDMTQMYLESKGYKTLAAQDGDEALKIIDKTPPELILLDIEMPGMNGFEVCQKIREKLTIPIIFLSVRRNTFDKVKCFELGGDDYLTKPYDFEELEARIKANLRIYHTKPKAKNNTLEYGRIKIDLDDMKCYVKNEPITLTTKELELLIHLAEHPNRVWSHEQLYDRIWSYDATGNIETVKVHISHLRSKVEENPHKPCYIQTVRGFGYKFNAEN</sequence>
<keyword evidence="5 8" id="KW-0238">DNA-binding</keyword>
<dbReference type="RefSeq" id="WP_146815396.1">
    <property type="nucleotide sequence ID" value="NZ_BJYA01000005.1"/>
</dbReference>
<proteinExistence type="predicted"/>
<reference evidence="11 12" key="1">
    <citation type="submission" date="2019-07" db="EMBL/GenBank/DDBJ databases">
        <title>Whole genome shotgun sequence of Alkalibacillus haloalkaliphilus NBRC 103110.</title>
        <authorList>
            <person name="Hosoyama A."/>
            <person name="Uohara A."/>
            <person name="Ohji S."/>
            <person name="Ichikawa N."/>
        </authorList>
    </citation>
    <scope>NUCLEOTIDE SEQUENCE [LARGE SCALE GENOMIC DNA]</scope>
    <source>
        <strain evidence="11 12">NBRC 103110</strain>
    </source>
</reference>
<evidence type="ECO:0000256" key="3">
    <source>
        <dbReference type="ARBA" id="ARBA00023012"/>
    </source>
</evidence>
<dbReference type="CDD" id="cd17574">
    <property type="entry name" value="REC_OmpR"/>
    <property type="match status" value="1"/>
</dbReference>
<evidence type="ECO:0000256" key="7">
    <source>
        <dbReference type="PROSITE-ProRule" id="PRU00169"/>
    </source>
</evidence>
<dbReference type="SMART" id="SM00448">
    <property type="entry name" value="REC"/>
    <property type="match status" value="1"/>
</dbReference>
<dbReference type="CDD" id="cd00383">
    <property type="entry name" value="trans_reg_C"/>
    <property type="match status" value="1"/>
</dbReference>
<dbReference type="SUPFAM" id="SSF52172">
    <property type="entry name" value="CheY-like"/>
    <property type="match status" value="1"/>
</dbReference>
<dbReference type="InterPro" id="IPR011006">
    <property type="entry name" value="CheY-like_superfamily"/>
</dbReference>
<dbReference type="Pfam" id="PF00072">
    <property type="entry name" value="Response_reg"/>
    <property type="match status" value="1"/>
</dbReference>
<organism evidence="11 12">
    <name type="scientific">Alkalibacillus haloalkaliphilus</name>
    <dbReference type="NCBI Taxonomy" id="94136"/>
    <lineage>
        <taxon>Bacteria</taxon>
        <taxon>Bacillati</taxon>
        <taxon>Bacillota</taxon>
        <taxon>Bacilli</taxon>
        <taxon>Bacillales</taxon>
        <taxon>Bacillaceae</taxon>
        <taxon>Alkalibacillus</taxon>
    </lineage>
</organism>
<dbReference type="PROSITE" id="PS51755">
    <property type="entry name" value="OMPR_PHOB"/>
    <property type="match status" value="1"/>
</dbReference>
<evidence type="ECO:0000259" key="10">
    <source>
        <dbReference type="PROSITE" id="PS51755"/>
    </source>
</evidence>
<evidence type="ECO:0000256" key="1">
    <source>
        <dbReference type="ARBA" id="ARBA00004496"/>
    </source>
</evidence>
<name>A0A511W3C4_9BACI</name>
<comment type="caution">
    <text evidence="11">The sequence shown here is derived from an EMBL/GenBank/DDBJ whole genome shotgun (WGS) entry which is preliminary data.</text>
</comment>
<dbReference type="Gene3D" id="1.10.10.10">
    <property type="entry name" value="Winged helix-like DNA-binding domain superfamily/Winged helix DNA-binding domain"/>
    <property type="match status" value="1"/>
</dbReference>
<dbReference type="InterPro" id="IPR039420">
    <property type="entry name" value="WalR-like"/>
</dbReference>